<proteinExistence type="predicted"/>
<evidence type="ECO:0000313" key="1">
    <source>
        <dbReference type="EMBL" id="CDM97233.1"/>
    </source>
</evidence>
<sequence length="92" mass="10417">MPLNQRSSETSRQNFLVCFGDLRVMSGLPVFARPNLPERDLLKIVAYNIPSREWLSPPWGLGDQGRAIAIGKNHNRPNSRRFCNFNSKSSTS</sequence>
<gene>
    <name evidence="1" type="ORF">ARTHRO_50202</name>
</gene>
<dbReference type="AlphaFoldDB" id="A0A9P1P0B1"/>
<organism evidence="1 2">
    <name type="scientific">Limnospira indica PCC 8005</name>
    <dbReference type="NCBI Taxonomy" id="376219"/>
    <lineage>
        <taxon>Bacteria</taxon>
        <taxon>Bacillati</taxon>
        <taxon>Cyanobacteriota</taxon>
        <taxon>Cyanophyceae</taxon>
        <taxon>Oscillatoriophycideae</taxon>
        <taxon>Oscillatoriales</taxon>
        <taxon>Sirenicapillariaceae</taxon>
        <taxon>Limnospira</taxon>
    </lineage>
</organism>
<name>A0A9P1P0B1_9CYAN</name>
<reference evidence="1 2" key="1">
    <citation type="submission" date="2014-02" db="EMBL/GenBank/DDBJ databases">
        <authorList>
            <person name="Genoscope - CEA"/>
        </authorList>
    </citation>
    <scope>NUCLEOTIDE SEQUENCE [LARGE SCALE GENOMIC DNA]</scope>
    <source>
        <strain evidence="1 2">PCC 8005</strain>
    </source>
</reference>
<dbReference type="Proteomes" id="UP000032946">
    <property type="component" value="Chromosome"/>
</dbReference>
<keyword evidence="2" id="KW-1185">Reference proteome</keyword>
<dbReference type="EMBL" id="FO818640">
    <property type="protein sequence ID" value="CDM97233.1"/>
    <property type="molecule type" value="Genomic_DNA"/>
</dbReference>
<protein>
    <submittedName>
        <fullName evidence="1">Uncharacterized protein</fullName>
    </submittedName>
</protein>
<accession>A0A9P1P0B1</accession>
<evidence type="ECO:0000313" key="2">
    <source>
        <dbReference type="Proteomes" id="UP000032946"/>
    </source>
</evidence>